<evidence type="ECO:0000256" key="1">
    <source>
        <dbReference type="SAM" id="MobiDB-lite"/>
    </source>
</evidence>
<accession>A0A369J6N3</accession>
<comment type="caution">
    <text evidence="2">The sequence shown here is derived from an EMBL/GenBank/DDBJ whole genome shotgun (WGS) entry which is preliminary data.</text>
</comment>
<feature type="compositionally biased region" description="Polar residues" evidence="1">
    <location>
        <begin position="82"/>
        <end position="97"/>
    </location>
</feature>
<feature type="region of interest" description="Disordered" evidence="1">
    <location>
        <begin position="70"/>
        <end position="109"/>
    </location>
</feature>
<evidence type="ECO:0000313" key="3">
    <source>
        <dbReference type="Proteomes" id="UP000076154"/>
    </source>
</evidence>
<dbReference type="EMBL" id="LUEZ02000113">
    <property type="protein sequence ID" value="RDB17052.1"/>
    <property type="molecule type" value="Genomic_DNA"/>
</dbReference>
<dbReference type="AlphaFoldDB" id="A0A369J6N3"/>
<evidence type="ECO:0000313" key="2">
    <source>
        <dbReference type="EMBL" id="RDB17052.1"/>
    </source>
</evidence>
<proteinExistence type="predicted"/>
<gene>
    <name evidence="2" type="ORF">Hypma_001773</name>
</gene>
<dbReference type="Proteomes" id="UP000076154">
    <property type="component" value="Unassembled WGS sequence"/>
</dbReference>
<dbReference type="OrthoDB" id="2669721at2759"/>
<dbReference type="InParanoid" id="A0A369J6N3"/>
<dbReference type="STRING" id="39966.A0A369J6N3"/>
<keyword evidence="3" id="KW-1185">Reference proteome</keyword>
<protein>
    <submittedName>
        <fullName evidence="2">Uncharacterized protein</fullName>
    </submittedName>
</protein>
<sequence>MQHFGFRGYLSRSQHQCLITLPKERDQISTFSEIISYVLFTNAHNFTFYEQSTTTNVDSVDYAAGAVPETLQGRQRADPGSLSDSSVVGNDHANGNSNDEDDPDEQPYVNSAGVDEIHIAQLFIDALCNASIHNGDISPDDVDLLLNPAENPLEFDEHEDKDLLLCLRLFIAHTLAPRQTYMDTVNAIQIAHPENNTLSYDQVKRRVANLTGVKPIKDDMCINSCMAFTGPYLEKDACYRCGEPWFEPGTRKARQKFFSIPLAPQVQALRRHDKTARDMQYFWQRTQELLREHDGPDGIQVLNDICCGTDVLAAVHNGDIGEHDTILMMSFDGAQIYRNKTSDCWIYIWIIVNLSPDRRYKKKYVIPSGIIPGPNKPKIVESFLFPGLHHIAAVNKLPGGGLPVWDANLDAKYISRFYVILATADGPGMVYLNGLVGHSGKIGCRLWCGLVGRHKPGKPTYYPALNKPENYDVEGCNHPDVPVHIVHPINADRVTTKSGDAKLAFVNQVYSPAFLLVHISAFQICSLATLCI</sequence>
<name>A0A369J6N3_HYPMA</name>
<organism evidence="2 3">
    <name type="scientific">Hypsizygus marmoreus</name>
    <name type="common">White beech mushroom</name>
    <name type="synonym">Agaricus marmoreus</name>
    <dbReference type="NCBI Taxonomy" id="39966"/>
    <lineage>
        <taxon>Eukaryota</taxon>
        <taxon>Fungi</taxon>
        <taxon>Dikarya</taxon>
        <taxon>Basidiomycota</taxon>
        <taxon>Agaricomycotina</taxon>
        <taxon>Agaricomycetes</taxon>
        <taxon>Agaricomycetidae</taxon>
        <taxon>Agaricales</taxon>
        <taxon>Tricholomatineae</taxon>
        <taxon>Lyophyllaceae</taxon>
        <taxon>Hypsizygus</taxon>
    </lineage>
</organism>
<reference evidence="2" key="1">
    <citation type="submission" date="2018-04" db="EMBL/GenBank/DDBJ databases">
        <title>Whole genome sequencing of Hypsizygus marmoreus.</title>
        <authorList>
            <person name="Choi I.-G."/>
            <person name="Min B."/>
            <person name="Kim J.-G."/>
            <person name="Kim S."/>
            <person name="Oh Y.-L."/>
            <person name="Kong W.-S."/>
            <person name="Park H."/>
            <person name="Jeong J."/>
            <person name="Song E.-S."/>
        </authorList>
    </citation>
    <scope>NUCLEOTIDE SEQUENCE [LARGE SCALE GENOMIC DNA]</scope>
    <source>
        <strain evidence="2">51987-8</strain>
    </source>
</reference>